<reference evidence="3 4" key="1">
    <citation type="journal article" date="2017" name="Curr. Biol.">
        <title>Genome architecture and evolution of a unichromosomal asexual nematode.</title>
        <authorList>
            <person name="Fradin H."/>
            <person name="Zegar C."/>
            <person name="Gutwein M."/>
            <person name="Lucas J."/>
            <person name="Kovtun M."/>
            <person name="Corcoran D."/>
            <person name="Baugh L.R."/>
            <person name="Kiontke K."/>
            <person name="Gunsalus K."/>
            <person name="Fitch D.H."/>
            <person name="Piano F."/>
        </authorList>
    </citation>
    <scope>NUCLEOTIDE SEQUENCE [LARGE SCALE GENOMIC DNA]</scope>
    <source>
        <strain evidence="3">PF1309</strain>
    </source>
</reference>
<accession>A0A2A2JNM1</accession>
<sequence length="466" mass="53309">MGNKNKKKSQNQNQSARSMHAEQQSSQAGVQQNHRNTNGHVKKTVDFTGLSSHNGNGSYNKPSGSGLKKSPSMATLNRMERENIKIWRKPFTTIFYAVMEVLCLTYEFVVSLFHRKLVVFLLSVLSAASYYAYITPGEHQEYVQTVEQHILWWAWWVFLGVLSSVGFGSGLHTFLIYLGPHIAAVTLAAYECKSLDFPEPPYPETIECPDVKGTKMITIWQIMAKVRVESLLWGAGTALGELPPYFMARASRLGQIEPDPDDEEYQEYMELVKAQEMGKTDELSFLDRGKIWAEMFIKWAGFWGILVFASIPNPLFDLAGITCGHFLIPFWSFFGATLIGKALVKMHIQMWFVILAFNKHYLEWALDSIDAIPMIGHHLRQPIHELLEKQQKSLHRDATKHVETKTSALQMFLNFVVLSMIGYFLLSIINSFAQNYHKRLWNREKKMKAQGDVSRFLSPILQQVMK</sequence>
<evidence type="ECO:0000256" key="1">
    <source>
        <dbReference type="SAM" id="MobiDB-lite"/>
    </source>
</evidence>
<evidence type="ECO:0000313" key="4">
    <source>
        <dbReference type="Proteomes" id="UP000218231"/>
    </source>
</evidence>
<keyword evidence="2" id="KW-0812">Transmembrane</keyword>
<feature type="transmembrane region" description="Helical" evidence="2">
    <location>
        <begin position="412"/>
        <end position="433"/>
    </location>
</feature>
<feature type="transmembrane region" description="Helical" evidence="2">
    <location>
        <begin position="295"/>
        <end position="312"/>
    </location>
</feature>
<dbReference type="EMBL" id="LIAE01010306">
    <property type="protein sequence ID" value="PAV63416.1"/>
    <property type="molecule type" value="Genomic_DNA"/>
</dbReference>
<keyword evidence="2" id="KW-0472">Membrane</keyword>
<name>A0A2A2JNM1_9BILA</name>
<proteinExistence type="predicted"/>
<evidence type="ECO:0000256" key="2">
    <source>
        <dbReference type="SAM" id="Phobius"/>
    </source>
</evidence>
<organism evidence="3 4">
    <name type="scientific">Diploscapter pachys</name>
    <dbReference type="NCBI Taxonomy" id="2018661"/>
    <lineage>
        <taxon>Eukaryota</taxon>
        <taxon>Metazoa</taxon>
        <taxon>Ecdysozoa</taxon>
        <taxon>Nematoda</taxon>
        <taxon>Chromadorea</taxon>
        <taxon>Rhabditida</taxon>
        <taxon>Rhabditina</taxon>
        <taxon>Rhabditomorpha</taxon>
        <taxon>Rhabditoidea</taxon>
        <taxon>Rhabditidae</taxon>
        <taxon>Diploscapter</taxon>
    </lineage>
</organism>
<dbReference type="OrthoDB" id="2016540at2759"/>
<dbReference type="STRING" id="2018661.A0A2A2JNM1"/>
<dbReference type="Proteomes" id="UP000218231">
    <property type="component" value="Unassembled WGS sequence"/>
</dbReference>
<feature type="transmembrane region" description="Helical" evidence="2">
    <location>
        <begin position="318"/>
        <end position="340"/>
    </location>
</feature>
<gene>
    <name evidence="3" type="ORF">WR25_08381</name>
</gene>
<feature type="compositionally biased region" description="Polar residues" evidence="1">
    <location>
        <begin position="49"/>
        <end position="60"/>
    </location>
</feature>
<feature type="region of interest" description="Disordered" evidence="1">
    <location>
        <begin position="1"/>
        <end position="72"/>
    </location>
</feature>
<dbReference type="AlphaFoldDB" id="A0A2A2JNM1"/>
<feature type="transmembrane region" description="Helical" evidence="2">
    <location>
        <begin position="117"/>
        <end position="133"/>
    </location>
</feature>
<keyword evidence="2" id="KW-1133">Transmembrane helix</keyword>
<comment type="caution">
    <text evidence="3">The sequence shown here is derived from an EMBL/GenBank/DDBJ whole genome shotgun (WGS) entry which is preliminary data.</text>
</comment>
<keyword evidence="4" id="KW-1185">Reference proteome</keyword>
<evidence type="ECO:0008006" key="5">
    <source>
        <dbReference type="Google" id="ProtNLM"/>
    </source>
</evidence>
<feature type="transmembrane region" description="Helical" evidence="2">
    <location>
        <begin position="153"/>
        <end position="178"/>
    </location>
</feature>
<evidence type="ECO:0000313" key="3">
    <source>
        <dbReference type="EMBL" id="PAV63416.1"/>
    </source>
</evidence>
<feature type="compositionally biased region" description="Low complexity" evidence="1">
    <location>
        <begin position="61"/>
        <end position="72"/>
    </location>
</feature>
<feature type="compositionally biased region" description="Polar residues" evidence="1">
    <location>
        <begin position="21"/>
        <end position="39"/>
    </location>
</feature>
<protein>
    <recommendedName>
        <fullName evidence="5">Vacuole membrane protein 1</fullName>
    </recommendedName>
</protein>